<protein>
    <submittedName>
        <fullName evidence="14">SusC/RagA family TonB-linked outer membrane protein</fullName>
    </submittedName>
</protein>
<evidence type="ECO:0000256" key="8">
    <source>
        <dbReference type="ARBA" id="ARBA00023077"/>
    </source>
</evidence>
<keyword evidence="8" id="KW-0798">TonB box</keyword>
<feature type="domain" description="TonB-dependent receptor plug" evidence="13">
    <location>
        <begin position="132"/>
        <end position="228"/>
    </location>
</feature>
<dbReference type="SUPFAM" id="SSF49464">
    <property type="entry name" value="Carboxypeptidase regulatory domain-like"/>
    <property type="match status" value="1"/>
</dbReference>
<keyword evidence="3 11" id="KW-1134">Transmembrane beta strand</keyword>
<dbReference type="InterPro" id="IPR036942">
    <property type="entry name" value="Beta-barrel_TonB_sf"/>
</dbReference>
<dbReference type="GO" id="GO:0006826">
    <property type="term" value="P:iron ion transport"/>
    <property type="evidence" value="ECO:0007669"/>
    <property type="project" value="UniProtKB-KW"/>
</dbReference>
<evidence type="ECO:0000313" key="15">
    <source>
        <dbReference type="Proteomes" id="UP000468388"/>
    </source>
</evidence>
<evidence type="ECO:0000256" key="3">
    <source>
        <dbReference type="ARBA" id="ARBA00022452"/>
    </source>
</evidence>
<evidence type="ECO:0000256" key="11">
    <source>
        <dbReference type="PROSITE-ProRule" id="PRU01360"/>
    </source>
</evidence>
<evidence type="ECO:0000256" key="5">
    <source>
        <dbReference type="ARBA" id="ARBA00022692"/>
    </source>
</evidence>
<dbReference type="Pfam" id="PF13715">
    <property type="entry name" value="CarbopepD_reg_2"/>
    <property type="match status" value="1"/>
</dbReference>
<dbReference type="InterPro" id="IPR023997">
    <property type="entry name" value="TonB-dep_OMP_SusC/RagA_CS"/>
</dbReference>
<dbReference type="Gene3D" id="2.60.40.1120">
    <property type="entry name" value="Carboxypeptidase-like, regulatory domain"/>
    <property type="match status" value="1"/>
</dbReference>
<sequence>MNAKTKNFQTVIKRTCSLGTLFFMTALMGRVTAQQVKISGQVKNESDAPINNVSVVIEGTGRGTNTDQAGNYAITTINGAILRFSYVGKRTQTVIIRPGQINYNIIMADSSSALQAIVVTAFGMKREEKALGYATQSITGEKLQTVKGVDLGTSLTGKIAGLMVKNSTEFAEAPDVQIRGESPLLVVDGVPYGNMTLRDISPDDVESINVLKGATAAALYGYRGASGAIMVTTKKSSRRKGLSVSVNSGTMFTAGFLAIPEMQSTYGRSINSANNTYNRSSSSSWGAPLEGQDVIQWDPASKTMKSMPFIARGKNNFKNFLDQGYILNNNISVIQQGELGSFRASASWIKNKGQYPNSMFDKVTYSMGGNIKIKGFELTSTMSYNKQFSPNIGFNGYTAYDPMYTMLVWSAPDWDVRDYKNYWLVKNESQNNSYTGTNNNPYFDRYERTHSLNKDIFNGSLALNYEFTPWLKGIFRSGFDTYSNAQEVRVSKGSLVSAGVATVILNGTQIWGESGNGSFNQGLGRGYSLNNDLLLNANGQIGSFHLDGFVGGTIFYRRDEGMEAFTKGGLSIPGFYSLKGSVNNAVVNSSLNRQQVNSLFGRFGASWKGMAFVEATLRNDWSSTLPTTTRSYIYPSFSASFLPTEVMPKIDWLSFWKVRSSWTSSKTPAGVYDINSVYTITNNAWGNLSAAALPGSIRGADVNPESAATFEAGTAVSLFNNRVSLDATYYSKRMYNFLRSTGISPASGYTSNYVNIGEEITRRGYEIAGNVTAIAKKDLKLDLGLNWSTYARYYTKLDKQFSEDKPWVKVGERADAYVLNDYQKDHAGNIIHSNGLPLYSAYASRFGFSDPDWIWGANATLRYKNWQFYISADGRVGGLAQTTTEMYMWRAGSHPKSIIPERYKEYAQGTASYVGKGVKVVSGAATYDTYGNILSDNRIYTANDAPVSYNTYLNNQHKGTAWGGSASPVDVYSTTFFKIREVALTYNLPAAICNRINARKISISATGQNIFLWSKKFKYSDPDGGVDNFSDPSLRYVGMNLKVDF</sequence>
<dbReference type="Proteomes" id="UP000468388">
    <property type="component" value="Unassembled WGS sequence"/>
</dbReference>
<dbReference type="NCBIfam" id="TIGR04057">
    <property type="entry name" value="SusC_RagA_signa"/>
    <property type="match status" value="1"/>
</dbReference>
<dbReference type="InterPro" id="IPR008969">
    <property type="entry name" value="CarboxyPept-like_regulatory"/>
</dbReference>
<dbReference type="Gene3D" id="2.170.130.10">
    <property type="entry name" value="TonB-dependent receptor, plug domain"/>
    <property type="match status" value="1"/>
</dbReference>
<dbReference type="AlphaFoldDB" id="A0A6N8JA41"/>
<comment type="subcellular location">
    <subcellularLocation>
        <location evidence="1 11">Cell outer membrane</location>
        <topology evidence="1 11">Multi-pass membrane protein</topology>
    </subcellularLocation>
</comment>
<feature type="signal peptide" evidence="12">
    <location>
        <begin position="1"/>
        <end position="33"/>
    </location>
</feature>
<evidence type="ECO:0000256" key="4">
    <source>
        <dbReference type="ARBA" id="ARBA00022496"/>
    </source>
</evidence>
<keyword evidence="4" id="KW-0410">Iron transport</keyword>
<keyword evidence="2 11" id="KW-0813">Transport</keyword>
<dbReference type="PANTHER" id="PTHR32552:SF81">
    <property type="entry name" value="TONB-DEPENDENT OUTER MEMBRANE RECEPTOR"/>
    <property type="match status" value="1"/>
</dbReference>
<gene>
    <name evidence="14" type="ORF">GO495_10945</name>
</gene>
<evidence type="ECO:0000256" key="2">
    <source>
        <dbReference type="ARBA" id="ARBA00022448"/>
    </source>
</evidence>
<feature type="chain" id="PRO_5026714079" evidence="12">
    <location>
        <begin position="34"/>
        <end position="1045"/>
    </location>
</feature>
<evidence type="ECO:0000256" key="1">
    <source>
        <dbReference type="ARBA" id="ARBA00004571"/>
    </source>
</evidence>
<evidence type="ECO:0000256" key="7">
    <source>
        <dbReference type="ARBA" id="ARBA00023065"/>
    </source>
</evidence>
<proteinExistence type="inferred from homology"/>
<dbReference type="NCBIfam" id="TIGR04056">
    <property type="entry name" value="OMP_RagA_SusC"/>
    <property type="match status" value="1"/>
</dbReference>
<evidence type="ECO:0000256" key="10">
    <source>
        <dbReference type="ARBA" id="ARBA00023237"/>
    </source>
</evidence>
<keyword evidence="5 11" id="KW-0812">Transmembrane</keyword>
<accession>A0A6N8JA41</accession>
<keyword evidence="10 11" id="KW-0998">Cell outer membrane</keyword>
<name>A0A6N8JA41_9BACT</name>
<comment type="caution">
    <text evidence="14">The sequence shown here is derived from an EMBL/GenBank/DDBJ whole genome shotgun (WGS) entry which is preliminary data.</text>
</comment>
<dbReference type="PROSITE" id="PS52016">
    <property type="entry name" value="TONB_DEPENDENT_REC_3"/>
    <property type="match status" value="1"/>
</dbReference>
<evidence type="ECO:0000256" key="6">
    <source>
        <dbReference type="ARBA" id="ARBA00023004"/>
    </source>
</evidence>
<keyword evidence="9 11" id="KW-0472">Membrane</keyword>
<organism evidence="14 15">
    <name type="scientific">Chitinophaga oryziterrae</name>
    <dbReference type="NCBI Taxonomy" id="1031224"/>
    <lineage>
        <taxon>Bacteria</taxon>
        <taxon>Pseudomonadati</taxon>
        <taxon>Bacteroidota</taxon>
        <taxon>Chitinophagia</taxon>
        <taxon>Chitinophagales</taxon>
        <taxon>Chitinophagaceae</taxon>
        <taxon>Chitinophaga</taxon>
    </lineage>
</organism>
<dbReference type="InterPro" id="IPR023996">
    <property type="entry name" value="TonB-dep_OMP_SusC/RagA"/>
</dbReference>
<comment type="similarity">
    <text evidence="11">Belongs to the TonB-dependent receptor family.</text>
</comment>
<keyword evidence="6" id="KW-0408">Iron</keyword>
<dbReference type="EMBL" id="WRXO01000002">
    <property type="protein sequence ID" value="MVT41099.1"/>
    <property type="molecule type" value="Genomic_DNA"/>
</dbReference>
<dbReference type="GO" id="GO:0009279">
    <property type="term" value="C:cell outer membrane"/>
    <property type="evidence" value="ECO:0007669"/>
    <property type="project" value="UniProtKB-SubCell"/>
</dbReference>
<keyword evidence="15" id="KW-1185">Reference proteome</keyword>
<keyword evidence="7" id="KW-0406">Ion transport</keyword>
<evidence type="ECO:0000256" key="9">
    <source>
        <dbReference type="ARBA" id="ARBA00023136"/>
    </source>
</evidence>
<dbReference type="SUPFAM" id="SSF56935">
    <property type="entry name" value="Porins"/>
    <property type="match status" value="1"/>
</dbReference>
<keyword evidence="12" id="KW-0732">Signal</keyword>
<reference evidence="14 15" key="1">
    <citation type="submission" date="2019-12" db="EMBL/GenBank/DDBJ databases">
        <title>The draft genomic sequence of strain Chitinophaga oryziterrae JCM 16595.</title>
        <authorList>
            <person name="Zhang X."/>
        </authorList>
    </citation>
    <scope>NUCLEOTIDE SEQUENCE [LARGE SCALE GENOMIC DNA]</scope>
    <source>
        <strain evidence="14 15">JCM 16595</strain>
    </source>
</reference>
<dbReference type="Gene3D" id="2.40.170.20">
    <property type="entry name" value="TonB-dependent receptor, beta-barrel domain"/>
    <property type="match status" value="1"/>
</dbReference>
<dbReference type="InterPro" id="IPR039426">
    <property type="entry name" value="TonB-dep_rcpt-like"/>
</dbReference>
<dbReference type="Pfam" id="PF07715">
    <property type="entry name" value="Plug"/>
    <property type="match status" value="1"/>
</dbReference>
<dbReference type="InterPro" id="IPR012910">
    <property type="entry name" value="Plug_dom"/>
</dbReference>
<evidence type="ECO:0000256" key="12">
    <source>
        <dbReference type="SAM" id="SignalP"/>
    </source>
</evidence>
<dbReference type="InterPro" id="IPR037066">
    <property type="entry name" value="Plug_dom_sf"/>
</dbReference>
<evidence type="ECO:0000259" key="13">
    <source>
        <dbReference type="Pfam" id="PF07715"/>
    </source>
</evidence>
<evidence type="ECO:0000313" key="14">
    <source>
        <dbReference type="EMBL" id="MVT41099.1"/>
    </source>
</evidence>
<dbReference type="PANTHER" id="PTHR32552">
    <property type="entry name" value="FERRICHROME IRON RECEPTOR-RELATED"/>
    <property type="match status" value="1"/>
</dbReference>
<dbReference type="OrthoDB" id="9768177at2"/>